<keyword evidence="1" id="KW-0472">Membrane</keyword>
<keyword evidence="5" id="KW-1185">Reference proteome</keyword>
<name>A0A0D6N3U4_9PROT</name>
<gene>
    <name evidence="2" type="ORF">Abci_014_041</name>
    <name evidence="3" type="ORF">ACI01nite_23610</name>
</gene>
<dbReference type="NCBIfam" id="NF040576">
    <property type="entry name" value="T2SS_GspM_XpsM"/>
    <property type="match status" value="1"/>
</dbReference>
<dbReference type="InterPro" id="IPR014717">
    <property type="entry name" value="Transl_elong_EF1B/ribsomal_bS6"/>
</dbReference>
<comment type="caution">
    <text evidence="2">The sequence shown here is derived from an EMBL/GenBank/DDBJ whole genome shotgun (WGS) entry which is preliminary data.</text>
</comment>
<keyword evidence="1" id="KW-0812">Transmembrane</keyword>
<evidence type="ECO:0000313" key="3">
    <source>
        <dbReference type="EMBL" id="GEL59759.1"/>
    </source>
</evidence>
<reference evidence="3 5" key="2">
    <citation type="submission" date="2019-07" db="EMBL/GenBank/DDBJ databases">
        <title>Whole genome shotgun sequence of Acetobacter cibinongensis NBRC 16605.</title>
        <authorList>
            <person name="Hosoyama A."/>
            <person name="Uohara A."/>
            <person name="Ohji S."/>
            <person name="Ichikawa N."/>
        </authorList>
    </citation>
    <scope>NUCLEOTIDE SEQUENCE [LARGE SCALE GENOMIC DNA]</scope>
    <source>
        <strain evidence="3 5">NBRC 16605</strain>
    </source>
</reference>
<dbReference type="EMBL" id="BJVU01000013">
    <property type="protein sequence ID" value="GEL59759.1"/>
    <property type="molecule type" value="Genomic_DNA"/>
</dbReference>
<evidence type="ECO:0000313" key="5">
    <source>
        <dbReference type="Proteomes" id="UP000321891"/>
    </source>
</evidence>
<reference evidence="2 4" key="1">
    <citation type="submission" date="2012-11" db="EMBL/GenBank/DDBJ databases">
        <title>Whole genome sequence of Acetobacter cibinongensis 4H-1.</title>
        <authorList>
            <person name="Azuma Y."/>
            <person name="Higashiura N."/>
            <person name="Hirakawa H."/>
            <person name="Matsushita K."/>
        </authorList>
    </citation>
    <scope>NUCLEOTIDE SEQUENCE [LARGE SCALE GENOMIC DNA]</scope>
    <source>
        <strain evidence="2 4">4H-1</strain>
    </source>
</reference>
<dbReference type="Gene3D" id="3.30.70.60">
    <property type="match status" value="1"/>
</dbReference>
<organism evidence="2 4">
    <name type="scientific">Acetobacter cibinongensis</name>
    <dbReference type="NCBI Taxonomy" id="146475"/>
    <lineage>
        <taxon>Bacteria</taxon>
        <taxon>Pseudomonadati</taxon>
        <taxon>Pseudomonadota</taxon>
        <taxon>Alphaproteobacteria</taxon>
        <taxon>Acetobacterales</taxon>
        <taxon>Acetobacteraceae</taxon>
        <taxon>Acetobacter</taxon>
    </lineage>
</organism>
<evidence type="ECO:0000256" key="1">
    <source>
        <dbReference type="SAM" id="Phobius"/>
    </source>
</evidence>
<dbReference type="AlphaFoldDB" id="A0A0D6N3U4"/>
<dbReference type="RefSeq" id="WP_048838687.1">
    <property type="nucleotide sequence ID" value="NZ_BAMV01000014.1"/>
</dbReference>
<evidence type="ECO:0000313" key="2">
    <source>
        <dbReference type="EMBL" id="GAN60629.1"/>
    </source>
</evidence>
<dbReference type="Pfam" id="PF10741">
    <property type="entry name" value="T2SSM_b"/>
    <property type="match status" value="1"/>
</dbReference>
<dbReference type="Proteomes" id="UP000032671">
    <property type="component" value="Unassembled WGS sequence"/>
</dbReference>
<protein>
    <submittedName>
        <fullName evidence="2">General secretion pathway protein M</fullName>
    </submittedName>
</protein>
<evidence type="ECO:0000313" key="4">
    <source>
        <dbReference type="Proteomes" id="UP000032671"/>
    </source>
</evidence>
<dbReference type="STRING" id="1231339.Abci_014_041"/>
<dbReference type="Proteomes" id="UP000321891">
    <property type="component" value="Unassembled WGS sequence"/>
</dbReference>
<dbReference type="InterPro" id="IPR034756">
    <property type="entry name" value="T2SSM_b"/>
</dbReference>
<proteinExistence type="predicted"/>
<accession>A0A6N3STH3</accession>
<accession>A0A0D6N3U4</accession>
<dbReference type="EMBL" id="BAMV01000014">
    <property type="protein sequence ID" value="GAN60629.1"/>
    <property type="molecule type" value="Genomic_DNA"/>
</dbReference>
<feature type="transmembrane region" description="Helical" evidence="1">
    <location>
        <begin position="12"/>
        <end position="38"/>
    </location>
</feature>
<keyword evidence="1" id="KW-1133">Transmembrane helix</keyword>
<sequence>MTNARLPAGLSGQILACSVTFAGVAFLAMTGFSLLSFYHNRATALEDQRAVLSHTEHLIRQTPELKRRYQERHASASSKHLLLAGQSDSEAAANLVQTVQALATRRQIEIASQETVPPHAIGHFRAISVRIALTGNWAAFVALLDDLDHTEPRLLVEDLEIQRARTVTNATRGHTSAVDSTLSITGFRADRGTPGQTAQTP</sequence>